<proteinExistence type="predicted"/>
<dbReference type="AlphaFoldDB" id="A0A0K0F154"/>
<reference evidence="1" key="1">
    <citation type="submission" date="2014-07" db="EMBL/GenBank/DDBJ databases">
        <authorList>
            <person name="Martin A.A"/>
            <person name="De Silva N."/>
        </authorList>
    </citation>
    <scope>NUCLEOTIDE SEQUENCE</scope>
</reference>
<name>A0A0K0F154_STRVS</name>
<dbReference type="WBParaSite" id="SVE_0252200.1">
    <property type="protein sequence ID" value="SVE_0252200.1"/>
    <property type="gene ID" value="SVE_0252200"/>
</dbReference>
<evidence type="ECO:0000313" key="2">
    <source>
        <dbReference type="WBParaSite" id="SVE_0252200.1"/>
    </source>
</evidence>
<dbReference type="Proteomes" id="UP000035680">
    <property type="component" value="Unassembled WGS sequence"/>
</dbReference>
<sequence>MKKNTKASNTTSNEKSNDCGMHTFEVIGNIFYKLYKKVSSDLRIGQQKSFERGVNEIVNQCRCGIKENLKNNLSKDTLKDVAFAINTVTNVVKRNRGQAIKALVQSEYIDDFLKREDTLKLIETFEGLQECTDDNIEDILRTIKATIDAGVEVSNMELKERYG</sequence>
<accession>A0A0K0F154</accession>
<keyword evidence="1" id="KW-1185">Reference proteome</keyword>
<organism evidence="1 2">
    <name type="scientific">Strongyloides venezuelensis</name>
    <name type="common">Threadworm</name>
    <dbReference type="NCBI Taxonomy" id="75913"/>
    <lineage>
        <taxon>Eukaryota</taxon>
        <taxon>Metazoa</taxon>
        <taxon>Ecdysozoa</taxon>
        <taxon>Nematoda</taxon>
        <taxon>Chromadorea</taxon>
        <taxon>Rhabditida</taxon>
        <taxon>Tylenchina</taxon>
        <taxon>Panagrolaimomorpha</taxon>
        <taxon>Strongyloidoidea</taxon>
        <taxon>Strongyloididae</taxon>
        <taxon>Strongyloides</taxon>
    </lineage>
</organism>
<reference evidence="2" key="2">
    <citation type="submission" date="2015-08" db="UniProtKB">
        <authorList>
            <consortium name="WormBaseParasite"/>
        </authorList>
    </citation>
    <scope>IDENTIFICATION</scope>
</reference>
<evidence type="ECO:0000313" key="1">
    <source>
        <dbReference type="Proteomes" id="UP000035680"/>
    </source>
</evidence>
<protein>
    <submittedName>
        <fullName evidence="2">Uncharacterized protein</fullName>
    </submittedName>
</protein>